<dbReference type="AlphaFoldDB" id="A0A3B0S376"/>
<keyword evidence="2 5" id="KW-0812">Transmembrane</keyword>
<evidence type="ECO:0000256" key="3">
    <source>
        <dbReference type="ARBA" id="ARBA00022989"/>
    </source>
</evidence>
<feature type="transmembrane region" description="Helical" evidence="5">
    <location>
        <begin position="151"/>
        <end position="176"/>
    </location>
</feature>
<feature type="transmembrane region" description="Helical" evidence="5">
    <location>
        <begin position="40"/>
        <end position="61"/>
    </location>
</feature>
<feature type="transmembrane region" description="Helical" evidence="5">
    <location>
        <begin position="242"/>
        <end position="260"/>
    </location>
</feature>
<dbReference type="InterPro" id="IPR000412">
    <property type="entry name" value="ABC_2_transport"/>
</dbReference>
<evidence type="ECO:0000256" key="5">
    <source>
        <dbReference type="SAM" id="Phobius"/>
    </source>
</evidence>
<evidence type="ECO:0000256" key="2">
    <source>
        <dbReference type="ARBA" id="ARBA00022692"/>
    </source>
</evidence>
<dbReference type="InterPro" id="IPR047817">
    <property type="entry name" value="ABC2_TM_bact-type"/>
</dbReference>
<accession>A0A3B0S376</accession>
<feature type="domain" description="ABC transmembrane type-2" evidence="6">
    <location>
        <begin position="38"/>
        <end position="263"/>
    </location>
</feature>
<feature type="transmembrane region" description="Helical" evidence="5">
    <location>
        <begin position="182"/>
        <end position="201"/>
    </location>
</feature>
<evidence type="ECO:0000256" key="4">
    <source>
        <dbReference type="ARBA" id="ARBA00023136"/>
    </source>
</evidence>
<dbReference type="PANTHER" id="PTHR43332:SF1">
    <property type="entry name" value="TRANSPORT PERMEASE PROTEIN"/>
    <property type="match status" value="1"/>
</dbReference>
<reference evidence="7" key="1">
    <citation type="submission" date="2018-06" db="EMBL/GenBank/DDBJ databases">
        <authorList>
            <person name="Zhirakovskaya E."/>
        </authorList>
    </citation>
    <scope>NUCLEOTIDE SEQUENCE</scope>
</reference>
<keyword evidence="3 5" id="KW-1133">Transmembrane helix</keyword>
<dbReference type="PRINTS" id="PR00164">
    <property type="entry name" value="ABC2TRNSPORT"/>
</dbReference>
<protein>
    <submittedName>
        <fullName evidence="7">Efflux ABC transporter, permease protein</fullName>
    </submittedName>
</protein>
<evidence type="ECO:0000259" key="6">
    <source>
        <dbReference type="PROSITE" id="PS51012"/>
    </source>
</evidence>
<dbReference type="GO" id="GO:0140359">
    <property type="term" value="F:ABC-type transporter activity"/>
    <property type="evidence" value="ECO:0007669"/>
    <property type="project" value="InterPro"/>
</dbReference>
<feature type="transmembrane region" description="Helical" evidence="5">
    <location>
        <begin position="213"/>
        <end position="230"/>
    </location>
</feature>
<dbReference type="InterPro" id="IPR013525">
    <property type="entry name" value="ABC2_TM"/>
</dbReference>
<evidence type="ECO:0000313" key="7">
    <source>
        <dbReference type="EMBL" id="VAV89905.1"/>
    </source>
</evidence>
<feature type="transmembrane region" description="Helical" evidence="5">
    <location>
        <begin position="117"/>
        <end position="144"/>
    </location>
</feature>
<dbReference type="Pfam" id="PF01061">
    <property type="entry name" value="ABC2_membrane"/>
    <property type="match status" value="1"/>
</dbReference>
<feature type="transmembrane region" description="Helical" evidence="5">
    <location>
        <begin position="73"/>
        <end position="97"/>
    </location>
</feature>
<dbReference type="InterPro" id="IPR052522">
    <property type="entry name" value="ABC-2_transport_permease"/>
</dbReference>
<evidence type="ECO:0000256" key="1">
    <source>
        <dbReference type="ARBA" id="ARBA00004141"/>
    </source>
</evidence>
<keyword evidence="4 5" id="KW-0472">Membrane</keyword>
<dbReference type="PANTHER" id="PTHR43332">
    <property type="entry name" value="INNER MEMBRANE TRANSPORT PERMEASE YADH-RELATED"/>
    <property type="match status" value="1"/>
</dbReference>
<gene>
    <name evidence="7" type="ORF">MNBD_ALPHA06-591</name>
</gene>
<name>A0A3B0S376_9ZZZZ</name>
<proteinExistence type="predicted"/>
<sequence length="268" mass="29549">MTTESNSFTVTRIGIVNWLGLWTLLRKEVMRFLKVGFQTILAPALSSLMFLLIFKFAFGAARPTMQGVSFSQFLVPGLIMMGMLNQAFANTASSLIIAKVQGNVVDFLMPPLSALELFLGFVGGAVMRGLIVGLVTALSMMLLVDFHIIHIWAVLWFALQAVLMMGMIGLLAGVAAGRFDHLAAIQNFVLLPLTMLSGTFYSIKVLPESFQQFSLFNPFFYLIDGFRYGFTGVSDGSIANGIWFVLTINLILAVACYIMLRSGWRLKT</sequence>
<organism evidence="7">
    <name type="scientific">hydrothermal vent metagenome</name>
    <dbReference type="NCBI Taxonomy" id="652676"/>
    <lineage>
        <taxon>unclassified sequences</taxon>
        <taxon>metagenomes</taxon>
        <taxon>ecological metagenomes</taxon>
    </lineage>
</organism>
<dbReference type="PIRSF" id="PIRSF006648">
    <property type="entry name" value="DrrB"/>
    <property type="match status" value="1"/>
</dbReference>
<dbReference type="PROSITE" id="PS51012">
    <property type="entry name" value="ABC_TM2"/>
    <property type="match status" value="1"/>
</dbReference>
<dbReference type="EMBL" id="UOEE01000097">
    <property type="protein sequence ID" value="VAV89905.1"/>
    <property type="molecule type" value="Genomic_DNA"/>
</dbReference>
<dbReference type="GO" id="GO:0043190">
    <property type="term" value="C:ATP-binding cassette (ABC) transporter complex"/>
    <property type="evidence" value="ECO:0007669"/>
    <property type="project" value="InterPro"/>
</dbReference>
<comment type="subcellular location">
    <subcellularLocation>
        <location evidence="1">Membrane</location>
        <topology evidence="1">Multi-pass membrane protein</topology>
    </subcellularLocation>
</comment>